<evidence type="ECO:0000256" key="3">
    <source>
        <dbReference type="SAM" id="SignalP"/>
    </source>
</evidence>
<keyword evidence="2" id="KW-0812">Transmembrane</keyword>
<feature type="signal peptide" evidence="3">
    <location>
        <begin position="1"/>
        <end position="33"/>
    </location>
</feature>
<keyword evidence="5" id="KW-1185">Reference proteome</keyword>
<sequence>MTTTLSILRAHASITLRATLVLLAAAALPTARAECFVDSFGRERCTLSNGARIGIAIGVIVAFIILALGIGMMRRRRIQRANMAYIVTQQQQAQTDPYGNQYLYGNTGSQYPQYPPGGQSYHNQQGYTPYSPPQGPPPPPQYDGYNPPRNPPPAKV</sequence>
<comment type="caution">
    <text evidence="4">The sequence shown here is derived from an EMBL/GenBank/DDBJ whole genome shotgun (WGS) entry which is preliminary data.</text>
</comment>
<dbReference type="CDD" id="cd21699">
    <property type="entry name" value="JMTM_APP_like"/>
    <property type="match status" value="1"/>
</dbReference>
<proteinExistence type="predicted"/>
<feature type="compositionally biased region" description="Polar residues" evidence="1">
    <location>
        <begin position="90"/>
        <end position="112"/>
    </location>
</feature>
<feature type="compositionally biased region" description="Pro residues" evidence="1">
    <location>
        <begin position="130"/>
        <end position="141"/>
    </location>
</feature>
<keyword evidence="2" id="KW-0472">Membrane</keyword>
<gene>
    <name evidence="4" type="ORF">EW145_g3131</name>
</gene>
<evidence type="ECO:0000313" key="5">
    <source>
        <dbReference type="Proteomes" id="UP000308199"/>
    </source>
</evidence>
<organism evidence="4 5">
    <name type="scientific">Phellinidium pouzarii</name>
    <dbReference type="NCBI Taxonomy" id="167371"/>
    <lineage>
        <taxon>Eukaryota</taxon>
        <taxon>Fungi</taxon>
        <taxon>Dikarya</taxon>
        <taxon>Basidiomycota</taxon>
        <taxon>Agaricomycotina</taxon>
        <taxon>Agaricomycetes</taxon>
        <taxon>Hymenochaetales</taxon>
        <taxon>Hymenochaetaceae</taxon>
        <taxon>Phellinidium</taxon>
    </lineage>
</organism>
<dbReference type="AlphaFoldDB" id="A0A4S4L9R9"/>
<evidence type="ECO:0000256" key="2">
    <source>
        <dbReference type="SAM" id="Phobius"/>
    </source>
</evidence>
<reference evidence="4 5" key="1">
    <citation type="submission" date="2019-02" db="EMBL/GenBank/DDBJ databases">
        <title>Genome sequencing of the rare red list fungi Phellinidium pouzarii.</title>
        <authorList>
            <person name="Buettner E."/>
            <person name="Kellner H."/>
        </authorList>
    </citation>
    <scope>NUCLEOTIDE SEQUENCE [LARGE SCALE GENOMIC DNA]</scope>
    <source>
        <strain evidence="4 5">DSM 108285</strain>
    </source>
</reference>
<feature type="chain" id="PRO_5020546510" evidence="3">
    <location>
        <begin position="34"/>
        <end position="156"/>
    </location>
</feature>
<accession>A0A4S4L9R9</accession>
<dbReference type="Proteomes" id="UP000308199">
    <property type="component" value="Unassembled WGS sequence"/>
</dbReference>
<protein>
    <submittedName>
        <fullName evidence="4">Uncharacterized protein</fullName>
    </submittedName>
</protein>
<feature type="region of interest" description="Disordered" evidence="1">
    <location>
        <begin position="90"/>
        <end position="156"/>
    </location>
</feature>
<keyword evidence="3" id="KW-0732">Signal</keyword>
<evidence type="ECO:0000256" key="1">
    <source>
        <dbReference type="SAM" id="MobiDB-lite"/>
    </source>
</evidence>
<dbReference type="OrthoDB" id="2758522at2759"/>
<feature type="transmembrane region" description="Helical" evidence="2">
    <location>
        <begin position="49"/>
        <end position="70"/>
    </location>
</feature>
<name>A0A4S4L9R9_9AGAM</name>
<keyword evidence="2" id="KW-1133">Transmembrane helix</keyword>
<dbReference type="EMBL" id="SGPK01000126">
    <property type="protein sequence ID" value="THH07801.1"/>
    <property type="molecule type" value="Genomic_DNA"/>
</dbReference>
<evidence type="ECO:0000313" key="4">
    <source>
        <dbReference type="EMBL" id="THH07801.1"/>
    </source>
</evidence>